<evidence type="ECO:0000313" key="4">
    <source>
        <dbReference type="Proteomes" id="UP000221852"/>
    </source>
</evidence>
<dbReference type="Proteomes" id="UP000221852">
    <property type="component" value="Unassembled WGS sequence"/>
</dbReference>
<feature type="domain" description="Dynamin N-terminal" evidence="2">
    <location>
        <begin position="87"/>
        <end position="306"/>
    </location>
</feature>
<gene>
    <name evidence="3" type="ORF">CBG59_08450</name>
</gene>
<dbReference type="SUPFAM" id="SSF52540">
    <property type="entry name" value="P-loop containing nucleoside triphosphate hydrolases"/>
    <property type="match status" value="1"/>
</dbReference>
<keyword evidence="1" id="KW-0175">Coiled coil</keyword>
<evidence type="ECO:0000259" key="2">
    <source>
        <dbReference type="Pfam" id="PF00350"/>
    </source>
</evidence>
<organism evidence="3 4">
    <name type="scientific">Fusobacterium nucleatum subsp. polymorphum</name>
    <name type="common">Fusobacterium polymorphum</name>
    <dbReference type="NCBI Taxonomy" id="76857"/>
    <lineage>
        <taxon>Bacteria</taxon>
        <taxon>Fusobacteriati</taxon>
        <taxon>Fusobacteriota</taxon>
        <taxon>Fusobacteriia</taxon>
        <taxon>Fusobacteriales</taxon>
        <taxon>Fusobacteriaceae</taxon>
        <taxon>Fusobacterium</taxon>
    </lineage>
</organism>
<dbReference type="Gene3D" id="3.40.50.300">
    <property type="entry name" value="P-loop containing nucleotide triphosphate hydrolases"/>
    <property type="match status" value="1"/>
</dbReference>
<dbReference type="RefSeq" id="WP_098994778.1">
    <property type="nucleotide sequence ID" value="NZ_CP084159.1"/>
</dbReference>
<comment type="caution">
    <text evidence="3">The sequence shown here is derived from an EMBL/GenBank/DDBJ whole genome shotgun (WGS) entry which is preliminary data.</text>
</comment>
<name>A0A2C6CC56_FUSNP</name>
<reference evidence="3 4" key="1">
    <citation type="submission" date="2017-06" db="EMBL/GenBank/DDBJ databases">
        <title>Draft genome sequence of Fusobacterium nucleatum subsp. polymorphum KCOM 1330 (=ChDC F330).</title>
        <authorList>
            <person name="Kook J.-K."/>
            <person name="Park S.-N."/>
            <person name="Lim Y.K."/>
            <person name="Roh H."/>
        </authorList>
    </citation>
    <scope>NUCLEOTIDE SEQUENCE [LARGE SCALE GENOMIC DNA]</scope>
    <source>
        <strain evidence="4">KCOM 1330 (ChDC F330)</strain>
    </source>
</reference>
<evidence type="ECO:0000313" key="3">
    <source>
        <dbReference type="EMBL" id="PHI13705.1"/>
    </source>
</evidence>
<dbReference type="InterPro" id="IPR045063">
    <property type="entry name" value="Dynamin_N"/>
</dbReference>
<dbReference type="PANTHER" id="PTHR26392:SF92">
    <property type="entry name" value="PROTEIN KINASE DOMAIN-CONTAINING PROTEIN"/>
    <property type="match status" value="1"/>
</dbReference>
<dbReference type="Pfam" id="PF00350">
    <property type="entry name" value="Dynamin_N"/>
    <property type="match status" value="1"/>
</dbReference>
<evidence type="ECO:0000256" key="1">
    <source>
        <dbReference type="SAM" id="Coils"/>
    </source>
</evidence>
<accession>A0A2C6CC56</accession>
<sequence length="729" mass="85932">MSISDIETILNFYKEFKEKNVKEKNMIKNSIDTNVKKIMELFEEFKKEINQLDNKAKTINLDLSTSVELDKNIYKKIEEIKNREFKIFVTGEAKSGKSTFINAFLGEDILPTGFIQCTSSIIEIRRSKDGKKRLISEEVGGGIKSEEDINKIKDFLQKTAAIPDEYRDIPFNIINDNFLIKFRKDKYSENEISDFILEIKKENTNLDEVTFENKIRNYIKNTNWRKVIKRIILEYPLEKLKEVTIFDTPGVGAEGSVGEVTRKYIKEADAFIFVKALVGQDVETTSFKNFLEENITDKQKETMFLVFTRKNDTKKDDLEEVEKRLEKTFYKILKKDNVFKLDSLTELHLKEYEKFNTGEELEEFLKKKIKEEREKNQDNVMNSTLRAEKSILTDDCDSNITEFFKEMKKYSDFYKFRDKIDKFVDEAHYLKLISFLEMLKKNCEKGIANLDLIIKSCEENKGNLQEIKKSIENTKKKIEKIYISINEVIPFFTTKYGGDDGSIKKIAKALLNDIVNRIEKITYVETTSYKNIIEKELENFYDYINGINEIEFKKFMEEINSKALQENEKLDLPLNAFLPNFDDEEIKKIFKEADKNSEYYKDTTGMVRGFFNFITFGLVERTRELRKDKDKEKRLIIEDIKRKCGEKIDDFEEILGKNIEYGIDKYKEILNKNLDNATSQLDSFFKDLKNTEEMIKKINLTKDVINFYKEKQDKFSDEIGEIKNIIVKN</sequence>
<dbReference type="PANTHER" id="PTHR26392">
    <property type="entry name" value="MITOGEN-ACTIVATED PROTEIN KINASE KINASE KINASE 7-RELATED"/>
    <property type="match status" value="1"/>
</dbReference>
<dbReference type="AlphaFoldDB" id="A0A2C6CC56"/>
<feature type="coiled-coil region" evidence="1">
    <location>
        <begin position="35"/>
        <end position="62"/>
    </location>
</feature>
<dbReference type="InterPro" id="IPR027417">
    <property type="entry name" value="P-loop_NTPase"/>
</dbReference>
<dbReference type="EMBL" id="NIRQ01000001">
    <property type="protein sequence ID" value="PHI13705.1"/>
    <property type="molecule type" value="Genomic_DNA"/>
</dbReference>
<proteinExistence type="predicted"/>
<protein>
    <recommendedName>
        <fullName evidence="2">Dynamin N-terminal domain-containing protein</fullName>
    </recommendedName>
</protein>